<reference evidence="13" key="2">
    <citation type="journal article" date="2023" name="mSystems">
        <title>Charting the Lipopeptidome of Nonpathogenic Pseudomonas.</title>
        <authorList>
            <person name="Cesa-Luna C."/>
            <person name="Geudens N."/>
            <person name="Girard L."/>
            <person name="De Roo V."/>
            <person name="Maklad H.R."/>
            <person name="Martins J.C."/>
            <person name="Hofte M."/>
            <person name="De Mot R."/>
        </authorList>
    </citation>
    <scope>NUCLEOTIDE SEQUENCE</scope>
    <source>
        <strain evidence="13">B1M3-32</strain>
    </source>
</reference>
<dbReference type="SUPFAM" id="SSF55785">
    <property type="entry name" value="PYP-like sensor domain (PAS domain)"/>
    <property type="match status" value="1"/>
</dbReference>
<comment type="caution">
    <text evidence="13">The sequence shown here is derived from an EMBL/GenBank/DDBJ whole genome shotgun (WGS) entry which is preliminary data.</text>
</comment>
<dbReference type="Gene3D" id="3.30.70.270">
    <property type="match status" value="1"/>
</dbReference>
<dbReference type="SUPFAM" id="SSF47170">
    <property type="entry name" value="Aspartate receptor, ligand-binding domain"/>
    <property type="match status" value="1"/>
</dbReference>
<dbReference type="EMBL" id="JAOSKY010000004">
    <property type="protein sequence ID" value="MCU7248021.1"/>
    <property type="molecule type" value="Genomic_DNA"/>
</dbReference>
<dbReference type="Pfam" id="PF13426">
    <property type="entry name" value="PAS_9"/>
    <property type="match status" value="1"/>
</dbReference>
<evidence type="ECO:0000259" key="11">
    <source>
        <dbReference type="PROSITE" id="PS50883"/>
    </source>
</evidence>
<dbReference type="SUPFAM" id="SSF55073">
    <property type="entry name" value="Nucleotide cyclase"/>
    <property type="match status" value="1"/>
</dbReference>
<dbReference type="Gene3D" id="3.30.450.40">
    <property type="match status" value="1"/>
</dbReference>
<accession>A0A9X2XG33</accession>
<evidence type="ECO:0000313" key="14">
    <source>
        <dbReference type="Proteomes" id="UP001139955"/>
    </source>
</evidence>
<evidence type="ECO:0000256" key="2">
    <source>
        <dbReference type="ARBA" id="ARBA00004533"/>
    </source>
</evidence>
<dbReference type="PROSITE" id="PS50112">
    <property type="entry name" value="PAS"/>
    <property type="match status" value="1"/>
</dbReference>
<dbReference type="CDD" id="cd19407">
    <property type="entry name" value="Tar_Tsr_sensor"/>
    <property type="match status" value="1"/>
</dbReference>
<dbReference type="SMART" id="SM00086">
    <property type="entry name" value="PAC"/>
    <property type="match status" value="1"/>
</dbReference>
<dbReference type="Gene3D" id="3.20.20.450">
    <property type="entry name" value="EAL domain"/>
    <property type="match status" value="1"/>
</dbReference>
<evidence type="ECO:0000256" key="1">
    <source>
        <dbReference type="ARBA" id="ARBA00001946"/>
    </source>
</evidence>
<feature type="domain" description="GGDEF" evidence="12">
    <location>
        <begin position="613"/>
        <end position="745"/>
    </location>
</feature>
<feature type="transmembrane region" description="Helical" evidence="8">
    <location>
        <begin position="94"/>
        <end position="114"/>
    </location>
</feature>
<feature type="domain" description="PAS" evidence="9">
    <location>
        <begin position="295"/>
        <end position="340"/>
    </location>
</feature>
<dbReference type="InterPro" id="IPR035965">
    <property type="entry name" value="PAS-like_dom_sf"/>
</dbReference>
<dbReference type="Gene3D" id="1.20.120.30">
    <property type="entry name" value="Aspartate receptor, ligand-binding domain"/>
    <property type="match status" value="1"/>
</dbReference>
<evidence type="ECO:0000256" key="8">
    <source>
        <dbReference type="SAM" id="Phobius"/>
    </source>
</evidence>
<dbReference type="GO" id="GO:0005886">
    <property type="term" value="C:plasma membrane"/>
    <property type="evidence" value="ECO:0007669"/>
    <property type="project" value="UniProtKB-SubCell"/>
</dbReference>
<proteinExistence type="predicted"/>
<evidence type="ECO:0000259" key="10">
    <source>
        <dbReference type="PROSITE" id="PS50113"/>
    </source>
</evidence>
<keyword evidence="14" id="KW-1185">Reference proteome</keyword>
<evidence type="ECO:0000256" key="7">
    <source>
        <dbReference type="ARBA" id="ARBA00023224"/>
    </source>
</evidence>
<dbReference type="PANTHER" id="PTHR44757">
    <property type="entry name" value="DIGUANYLATE CYCLASE DGCP"/>
    <property type="match status" value="1"/>
</dbReference>
<dbReference type="PROSITE" id="PS50883">
    <property type="entry name" value="EAL"/>
    <property type="match status" value="1"/>
</dbReference>
<dbReference type="NCBIfam" id="TIGR00254">
    <property type="entry name" value="GGDEF"/>
    <property type="match status" value="1"/>
</dbReference>
<keyword evidence="7" id="KW-0807">Transducer</keyword>
<keyword evidence="3" id="KW-1003">Cell membrane</keyword>
<dbReference type="SMART" id="SM00091">
    <property type="entry name" value="PAS"/>
    <property type="match status" value="1"/>
</dbReference>
<dbReference type="GO" id="GO:0006935">
    <property type="term" value="P:chemotaxis"/>
    <property type="evidence" value="ECO:0007669"/>
    <property type="project" value="InterPro"/>
</dbReference>
<protein>
    <submittedName>
        <fullName evidence="13">EAL domain-containing protein</fullName>
    </submittedName>
</protein>
<dbReference type="SUPFAM" id="SSF55781">
    <property type="entry name" value="GAF domain-like"/>
    <property type="match status" value="1"/>
</dbReference>
<dbReference type="InterPro" id="IPR035919">
    <property type="entry name" value="EAL_sf"/>
</dbReference>
<dbReference type="InterPro" id="IPR000014">
    <property type="entry name" value="PAS"/>
</dbReference>
<organism evidence="13 14">
    <name type="scientific">Pseudomonas koreensis</name>
    <dbReference type="NCBI Taxonomy" id="198620"/>
    <lineage>
        <taxon>Bacteria</taxon>
        <taxon>Pseudomonadati</taxon>
        <taxon>Pseudomonadota</taxon>
        <taxon>Gammaproteobacteria</taxon>
        <taxon>Pseudomonadales</taxon>
        <taxon>Pseudomonadaceae</taxon>
        <taxon>Pseudomonas</taxon>
    </lineage>
</organism>
<feature type="domain" description="PAC" evidence="10">
    <location>
        <begin position="369"/>
        <end position="421"/>
    </location>
</feature>
<sequence>MRRFNHFNPTWLSYRIRRLDGSSPLASSETTTLPYRAVTFYPVQPCALKPSSTSLDRWPETFGRADSFTKFPWLSKTEEDYLLRKLAVPRGLRTVLATALVFQCATLILSFWLVTSNQSSIGTLSNVAVDQVDAVAETVQHLMEARLSLSRANTRIVLFNSVPQEMVQHARMELTLANESFDRFLTRTRVDEENHIRVQALKDVYSRYVNVLNQLLKYTGAGDVQWALAQPVQDIQEEFLLEQKNFIKYGNSVSKTSLQSMGDRFEIYMAAAAMILFLVLATTFFFLYIIKKVEKSRLLKIAVNRTDSAIVVTNSSGIITYVNEGFVRMLGYEASDLVGKKPDEVFYGRHTDQDAIFSFRNSIQSGVSHTTELLVYNKSKNPLWVRVVANPVLDPEGVQQDVVAIVTDITEAKMNDELQFKVLSAMAREESLPDVMKLICLEIGRIAPEIGVSIRQFDERGCLPLVAEFNLPEGLIQSLENLAERSILKKMDAQQSIMLNFTDPASYTGDCVDHELSQSLGFTAGWINTIRSNNGRILGTLTLYYRESHLPAAQQYRLLETSLKLCALALERDSFINDIERLAYYDSLTMLPNRRMLMMKANAMIANAQRAQSSMAVLFIDINKFKQINDSLGHAAGDLLLSEIARRLQGSVRGNDFVSRLSGDEFVIILSPSNAEQSIAFSERMMSKLAEPMMLNDVKVVPSASIGIGIYPDHGSDIQSLLLHADQAMYKAKSAGRQVIEVFDPVVTPPVEDELTLSLAVKDVLASDQLAMHYQPQIMLDDYRLFGVEALVRWCHPQLGDIPPSRFIPLMRDEGMMPELNRWVLTEACRQMVQWRDAGLVVPHMSVNIFPVAFRDRAIVEFIQTLLARHELSPSCLTLEVTEDFILDATDTVISVITEVRQLGVSLSIDDFGTGYSSLSYLLRLPVNAIKLDKSFIDDIEKSASARTLVQSIAGICHSLQLNIVAEGVETEGQLEILRELGYHVAQGYCFSRPLEPEDLALWVHERSHSYLSRQ</sequence>
<dbReference type="InterPro" id="IPR000700">
    <property type="entry name" value="PAS-assoc_C"/>
</dbReference>
<dbReference type="Gene3D" id="3.30.450.20">
    <property type="entry name" value="PAS domain"/>
    <property type="match status" value="1"/>
</dbReference>
<dbReference type="AlphaFoldDB" id="A0A9X2XG33"/>
<dbReference type="InterPro" id="IPR001633">
    <property type="entry name" value="EAL_dom"/>
</dbReference>
<comment type="cofactor">
    <cofactor evidence="1">
        <name>Mg(2+)</name>
        <dbReference type="ChEBI" id="CHEBI:18420"/>
    </cofactor>
</comment>
<evidence type="ECO:0000259" key="9">
    <source>
        <dbReference type="PROSITE" id="PS50112"/>
    </source>
</evidence>
<dbReference type="CDD" id="cd01949">
    <property type="entry name" value="GGDEF"/>
    <property type="match status" value="1"/>
</dbReference>
<dbReference type="Pfam" id="PF02203">
    <property type="entry name" value="TarH"/>
    <property type="match status" value="1"/>
</dbReference>
<keyword evidence="6 8" id="KW-0472">Membrane</keyword>
<dbReference type="FunFam" id="3.30.70.270:FF:000001">
    <property type="entry name" value="Diguanylate cyclase domain protein"/>
    <property type="match status" value="1"/>
</dbReference>
<dbReference type="SMART" id="SM00052">
    <property type="entry name" value="EAL"/>
    <property type="match status" value="1"/>
</dbReference>
<comment type="subcellular location">
    <subcellularLocation>
        <location evidence="2">Cell inner membrane</location>
    </subcellularLocation>
</comment>
<keyword evidence="4 8" id="KW-0812">Transmembrane</keyword>
<evidence type="ECO:0000259" key="12">
    <source>
        <dbReference type="PROSITE" id="PS50887"/>
    </source>
</evidence>
<dbReference type="RefSeq" id="WP_301621710.1">
    <property type="nucleotide sequence ID" value="NZ_JAOSKY010000004.1"/>
</dbReference>
<name>A0A9X2XG33_9PSED</name>
<evidence type="ECO:0000313" key="13">
    <source>
        <dbReference type="EMBL" id="MCU7248021.1"/>
    </source>
</evidence>
<feature type="transmembrane region" description="Helical" evidence="8">
    <location>
        <begin position="267"/>
        <end position="290"/>
    </location>
</feature>
<dbReference type="InterPro" id="IPR043128">
    <property type="entry name" value="Rev_trsase/Diguanyl_cyclase"/>
</dbReference>
<dbReference type="PANTHER" id="PTHR44757:SF2">
    <property type="entry name" value="BIOFILM ARCHITECTURE MAINTENANCE PROTEIN MBAA"/>
    <property type="match status" value="1"/>
</dbReference>
<evidence type="ECO:0000256" key="4">
    <source>
        <dbReference type="ARBA" id="ARBA00022692"/>
    </source>
</evidence>
<dbReference type="InterPro" id="IPR029016">
    <property type="entry name" value="GAF-like_dom_sf"/>
</dbReference>
<dbReference type="Proteomes" id="UP001139955">
    <property type="component" value="Unassembled WGS sequence"/>
</dbReference>
<dbReference type="InterPro" id="IPR001610">
    <property type="entry name" value="PAC"/>
</dbReference>
<dbReference type="CDD" id="cd00130">
    <property type="entry name" value="PAS"/>
    <property type="match status" value="1"/>
</dbReference>
<feature type="domain" description="EAL" evidence="11">
    <location>
        <begin position="754"/>
        <end position="1008"/>
    </location>
</feature>
<dbReference type="GO" id="GO:0007165">
    <property type="term" value="P:signal transduction"/>
    <property type="evidence" value="ECO:0007669"/>
    <property type="project" value="UniProtKB-KW"/>
</dbReference>
<dbReference type="Pfam" id="PF00563">
    <property type="entry name" value="EAL"/>
    <property type="match status" value="1"/>
</dbReference>
<evidence type="ECO:0000256" key="3">
    <source>
        <dbReference type="ARBA" id="ARBA00022475"/>
    </source>
</evidence>
<dbReference type="PROSITE" id="PS50887">
    <property type="entry name" value="GGDEF"/>
    <property type="match status" value="1"/>
</dbReference>
<evidence type="ECO:0000256" key="6">
    <source>
        <dbReference type="ARBA" id="ARBA00023136"/>
    </source>
</evidence>
<keyword evidence="5 8" id="KW-1133">Transmembrane helix</keyword>
<dbReference type="InterPro" id="IPR052155">
    <property type="entry name" value="Biofilm_reg_signaling"/>
</dbReference>
<gene>
    <name evidence="13" type="ORF">OC940_09440</name>
</gene>
<dbReference type="NCBIfam" id="TIGR00229">
    <property type="entry name" value="sensory_box"/>
    <property type="match status" value="1"/>
</dbReference>
<dbReference type="CDD" id="cd01948">
    <property type="entry name" value="EAL"/>
    <property type="match status" value="1"/>
</dbReference>
<dbReference type="PROSITE" id="PS50113">
    <property type="entry name" value="PAC"/>
    <property type="match status" value="1"/>
</dbReference>
<evidence type="ECO:0000256" key="5">
    <source>
        <dbReference type="ARBA" id="ARBA00022989"/>
    </source>
</evidence>
<dbReference type="GO" id="GO:0003824">
    <property type="term" value="F:catalytic activity"/>
    <property type="evidence" value="ECO:0007669"/>
    <property type="project" value="UniProtKB-ARBA"/>
</dbReference>
<dbReference type="SUPFAM" id="SSF141868">
    <property type="entry name" value="EAL domain-like"/>
    <property type="match status" value="1"/>
</dbReference>
<dbReference type="SMART" id="SM00267">
    <property type="entry name" value="GGDEF"/>
    <property type="match status" value="1"/>
</dbReference>
<reference evidence="13" key="1">
    <citation type="submission" date="2022-09" db="EMBL/GenBank/DDBJ databases">
        <authorList>
            <person name="Cesa-Luna C."/>
            <person name="Girard L."/>
            <person name="Lood C."/>
            <person name="Hofte M."/>
            <person name="De Mot R."/>
        </authorList>
    </citation>
    <scope>NUCLEOTIDE SEQUENCE</scope>
    <source>
        <strain evidence="13">B1M3-32</strain>
    </source>
</reference>
<dbReference type="Pfam" id="PF00990">
    <property type="entry name" value="GGDEF"/>
    <property type="match status" value="1"/>
</dbReference>
<dbReference type="InterPro" id="IPR003122">
    <property type="entry name" value="Tar_rcpt_lig-bd"/>
</dbReference>
<dbReference type="InterPro" id="IPR029787">
    <property type="entry name" value="Nucleotide_cyclase"/>
</dbReference>
<dbReference type="InterPro" id="IPR000160">
    <property type="entry name" value="GGDEF_dom"/>
</dbReference>
<dbReference type="InterPro" id="IPR035440">
    <property type="entry name" value="4HB_MCP_dom_sf"/>
</dbReference>